<organism evidence="1 2">
    <name type="scientific">Dermacentor silvarum</name>
    <name type="common">Tick</name>
    <dbReference type="NCBI Taxonomy" id="543639"/>
    <lineage>
        <taxon>Eukaryota</taxon>
        <taxon>Metazoa</taxon>
        <taxon>Ecdysozoa</taxon>
        <taxon>Arthropoda</taxon>
        <taxon>Chelicerata</taxon>
        <taxon>Arachnida</taxon>
        <taxon>Acari</taxon>
        <taxon>Parasitiformes</taxon>
        <taxon>Ixodida</taxon>
        <taxon>Ixodoidea</taxon>
        <taxon>Ixodidae</taxon>
        <taxon>Rhipicephalinae</taxon>
        <taxon>Dermacentor</taxon>
    </lineage>
</organism>
<comment type="caution">
    <text evidence="1">The sequence shown here is derived from an EMBL/GenBank/DDBJ whole genome shotgun (WGS) entry which is preliminary data.</text>
</comment>
<proteinExistence type="predicted"/>
<reference evidence="1" key="1">
    <citation type="submission" date="2020-05" db="EMBL/GenBank/DDBJ databases">
        <title>Large-scale comparative analyses of tick genomes elucidate their genetic diversity and vector capacities.</title>
        <authorList>
            <person name="Jia N."/>
            <person name="Wang J."/>
            <person name="Shi W."/>
            <person name="Du L."/>
            <person name="Sun Y."/>
            <person name="Zhan W."/>
            <person name="Jiang J."/>
            <person name="Wang Q."/>
            <person name="Zhang B."/>
            <person name="Ji P."/>
            <person name="Sakyi L.B."/>
            <person name="Cui X."/>
            <person name="Yuan T."/>
            <person name="Jiang B."/>
            <person name="Yang W."/>
            <person name="Lam T.T.-Y."/>
            <person name="Chang Q."/>
            <person name="Ding S."/>
            <person name="Wang X."/>
            <person name="Zhu J."/>
            <person name="Ruan X."/>
            <person name="Zhao L."/>
            <person name="Wei J."/>
            <person name="Que T."/>
            <person name="Du C."/>
            <person name="Cheng J."/>
            <person name="Dai P."/>
            <person name="Han X."/>
            <person name="Huang E."/>
            <person name="Gao Y."/>
            <person name="Liu J."/>
            <person name="Shao H."/>
            <person name="Ye R."/>
            <person name="Li L."/>
            <person name="Wei W."/>
            <person name="Wang X."/>
            <person name="Wang C."/>
            <person name="Yang T."/>
            <person name="Huo Q."/>
            <person name="Li W."/>
            <person name="Guo W."/>
            <person name="Chen H."/>
            <person name="Zhou L."/>
            <person name="Ni X."/>
            <person name="Tian J."/>
            <person name="Zhou Y."/>
            <person name="Sheng Y."/>
            <person name="Liu T."/>
            <person name="Pan Y."/>
            <person name="Xia L."/>
            <person name="Li J."/>
            <person name="Zhao F."/>
            <person name="Cao W."/>
        </authorList>
    </citation>
    <scope>NUCLEOTIDE SEQUENCE</scope>
    <source>
        <strain evidence="1">Dsil-2018</strain>
    </source>
</reference>
<dbReference type="Proteomes" id="UP000821865">
    <property type="component" value="Chromosome 10"/>
</dbReference>
<gene>
    <name evidence="1" type="ORF">HPB49_010211</name>
</gene>
<evidence type="ECO:0000313" key="2">
    <source>
        <dbReference type="Proteomes" id="UP000821865"/>
    </source>
</evidence>
<dbReference type="EMBL" id="CM023479">
    <property type="protein sequence ID" value="KAH7974123.1"/>
    <property type="molecule type" value="Genomic_DNA"/>
</dbReference>
<keyword evidence="2" id="KW-1185">Reference proteome</keyword>
<evidence type="ECO:0000313" key="1">
    <source>
        <dbReference type="EMBL" id="KAH7974123.1"/>
    </source>
</evidence>
<sequence>MAAFFLVLAAAARQLWRRHGRREAEDAFDMPDDVFRQHFRLRKETVRWLCDEVAEELAGVRSTALSVERQVLCTLRFFATGSFQGSVGSGETIGVTQPAVSKCVRRVAEAIVHAGTRNKWVHYPRTSEEKAAVKEGFLRRGGIPGVIGCVDGSLIAIIAPKGDNKAAYMCRKGFYALNSMFICDAGMRILAVDALRPGSDHDAHVWRTTWLRRRFQEGHIAKAGEHLLGDSGYPLEPWLLTPVPGHPPAHTAEGRYNTAHASMWSIVERCIGLLKSRFRCLQRYRVLHYEPDRAANIVAACAVLHNLCLDEGDSAFDEVDDDDSSNSSSDDENSGPLPLVVPRARAARIMYLKGCAARENVITLFGTTRQQHQHYLRRVRRRLRRQQHRQQQ</sequence>
<protein>
    <submittedName>
        <fullName evidence="1">Uncharacterized protein</fullName>
    </submittedName>
</protein>
<name>A0ACB8DP51_DERSI</name>
<accession>A0ACB8DP51</accession>